<evidence type="ECO:0000313" key="8">
    <source>
        <dbReference type="EMBL" id="EFJ18762.1"/>
    </source>
</evidence>
<keyword evidence="2" id="KW-0433">Leucine-rich repeat</keyword>
<proteinExistence type="predicted"/>
<evidence type="ECO:0000256" key="6">
    <source>
        <dbReference type="SAM" id="SignalP"/>
    </source>
</evidence>
<dbReference type="HOGENOM" id="CLU_000288_18_9_1"/>
<evidence type="ECO:0000256" key="2">
    <source>
        <dbReference type="ARBA" id="ARBA00022614"/>
    </source>
</evidence>
<dbReference type="InterPro" id="IPR001611">
    <property type="entry name" value="Leu-rich_rpt"/>
</dbReference>
<dbReference type="PANTHER" id="PTHR48010:SF55">
    <property type="entry name" value="OS01G0607900 PROTEIN"/>
    <property type="match status" value="1"/>
</dbReference>
<dbReference type="OMA" id="MAYITYL"/>
<feature type="domain" description="Leucine-rich repeat-containing N-terminal plant-type" evidence="7">
    <location>
        <begin position="15"/>
        <end position="54"/>
    </location>
</feature>
<dbReference type="KEGG" id="smo:SELMODRAFT_16597"/>
<name>D8SAI2_SELML</name>
<feature type="non-terminal residue" evidence="8">
    <location>
        <position position="1"/>
    </location>
</feature>
<dbReference type="Proteomes" id="UP000001514">
    <property type="component" value="Unassembled WGS sequence"/>
</dbReference>
<dbReference type="InterPro" id="IPR050994">
    <property type="entry name" value="At_inactive_RLKs"/>
</dbReference>
<keyword evidence="9" id="KW-1185">Reference proteome</keyword>
<accession>D8SAI2</accession>
<feature type="signal peptide" evidence="6">
    <location>
        <begin position="1"/>
        <end position="16"/>
    </location>
</feature>
<dbReference type="GO" id="GO:0016020">
    <property type="term" value="C:membrane"/>
    <property type="evidence" value="ECO:0007669"/>
    <property type="project" value="UniProtKB-SubCell"/>
</dbReference>
<reference evidence="8 9" key="1">
    <citation type="journal article" date="2011" name="Science">
        <title>The Selaginella genome identifies genetic changes associated with the evolution of vascular plants.</title>
        <authorList>
            <person name="Banks J.A."/>
            <person name="Nishiyama T."/>
            <person name="Hasebe M."/>
            <person name="Bowman J.L."/>
            <person name="Gribskov M."/>
            <person name="dePamphilis C."/>
            <person name="Albert V.A."/>
            <person name="Aono N."/>
            <person name="Aoyama T."/>
            <person name="Ambrose B.A."/>
            <person name="Ashton N.W."/>
            <person name="Axtell M.J."/>
            <person name="Barker E."/>
            <person name="Barker M.S."/>
            <person name="Bennetzen J.L."/>
            <person name="Bonawitz N.D."/>
            <person name="Chapple C."/>
            <person name="Cheng C."/>
            <person name="Correa L.G."/>
            <person name="Dacre M."/>
            <person name="DeBarry J."/>
            <person name="Dreyer I."/>
            <person name="Elias M."/>
            <person name="Engstrom E.M."/>
            <person name="Estelle M."/>
            <person name="Feng L."/>
            <person name="Finet C."/>
            <person name="Floyd S.K."/>
            <person name="Frommer W.B."/>
            <person name="Fujita T."/>
            <person name="Gramzow L."/>
            <person name="Gutensohn M."/>
            <person name="Harholt J."/>
            <person name="Hattori M."/>
            <person name="Heyl A."/>
            <person name="Hirai T."/>
            <person name="Hiwatashi Y."/>
            <person name="Ishikawa M."/>
            <person name="Iwata M."/>
            <person name="Karol K.G."/>
            <person name="Koehler B."/>
            <person name="Kolukisaoglu U."/>
            <person name="Kubo M."/>
            <person name="Kurata T."/>
            <person name="Lalonde S."/>
            <person name="Li K."/>
            <person name="Li Y."/>
            <person name="Litt A."/>
            <person name="Lyons E."/>
            <person name="Manning G."/>
            <person name="Maruyama T."/>
            <person name="Michael T.P."/>
            <person name="Mikami K."/>
            <person name="Miyazaki S."/>
            <person name="Morinaga S."/>
            <person name="Murata T."/>
            <person name="Mueller-Roeber B."/>
            <person name="Nelson D.R."/>
            <person name="Obara M."/>
            <person name="Oguri Y."/>
            <person name="Olmstead R.G."/>
            <person name="Onodera N."/>
            <person name="Petersen B.L."/>
            <person name="Pils B."/>
            <person name="Prigge M."/>
            <person name="Rensing S.A."/>
            <person name="Riano-Pachon D.M."/>
            <person name="Roberts A.W."/>
            <person name="Sato Y."/>
            <person name="Scheller H.V."/>
            <person name="Schulz B."/>
            <person name="Schulz C."/>
            <person name="Shakirov E.V."/>
            <person name="Shibagaki N."/>
            <person name="Shinohara N."/>
            <person name="Shippen D.E."/>
            <person name="Soerensen I."/>
            <person name="Sotooka R."/>
            <person name="Sugimoto N."/>
            <person name="Sugita M."/>
            <person name="Sumikawa N."/>
            <person name="Tanurdzic M."/>
            <person name="Theissen G."/>
            <person name="Ulvskov P."/>
            <person name="Wakazuki S."/>
            <person name="Weng J.K."/>
            <person name="Willats W.W."/>
            <person name="Wipf D."/>
            <person name="Wolf P.G."/>
            <person name="Yang L."/>
            <person name="Zimmer A.D."/>
            <person name="Zhu Q."/>
            <person name="Mitros T."/>
            <person name="Hellsten U."/>
            <person name="Loque D."/>
            <person name="Otillar R."/>
            <person name="Salamov A."/>
            <person name="Schmutz J."/>
            <person name="Shapiro H."/>
            <person name="Lindquist E."/>
            <person name="Lucas S."/>
            <person name="Rokhsar D."/>
            <person name="Grigoriev I.V."/>
        </authorList>
    </citation>
    <scope>NUCLEOTIDE SEQUENCE [LARGE SCALE GENOMIC DNA]</scope>
</reference>
<protein>
    <recommendedName>
        <fullName evidence="7">Leucine-rich repeat-containing N-terminal plant-type domain-containing protein</fullName>
    </recommendedName>
</protein>
<dbReference type="Pfam" id="PF00560">
    <property type="entry name" value="LRR_1"/>
    <property type="match status" value="3"/>
</dbReference>
<dbReference type="PRINTS" id="PR00019">
    <property type="entry name" value="LEURICHRPT"/>
</dbReference>
<comment type="subcellular location">
    <subcellularLocation>
        <location evidence="1">Membrane</location>
    </subcellularLocation>
</comment>
<gene>
    <name evidence="8" type="ORF">SELMODRAFT_16597</name>
</gene>
<evidence type="ECO:0000256" key="4">
    <source>
        <dbReference type="ARBA" id="ARBA00022737"/>
    </source>
</evidence>
<dbReference type="InterPro" id="IPR013210">
    <property type="entry name" value="LRR_N_plant-typ"/>
</dbReference>
<dbReference type="Pfam" id="PF08263">
    <property type="entry name" value="LRRNT_2"/>
    <property type="match status" value="1"/>
</dbReference>
<evidence type="ECO:0000313" key="9">
    <source>
        <dbReference type="Proteomes" id="UP000001514"/>
    </source>
</evidence>
<sequence length="172" mass="18895">SMLVIALLLGVISCQSDVECLKEFKSSIRDPMHFLDSWIFPPTFSICKFAGIDCFHEVVYKIDLPGLGLTGGFPRGLDKCSNLAFLDLSHNKLNGTIPSNICGIPYLISFDVHNNSFSGSVETSFNNCTFLNNLDLSHNRFLGPIPGQIGVLPRLTKFDVSFNQFTGTIPSS</sequence>
<evidence type="ECO:0000256" key="3">
    <source>
        <dbReference type="ARBA" id="ARBA00022729"/>
    </source>
</evidence>
<dbReference type="FunFam" id="3.80.10.10:FF:000400">
    <property type="entry name" value="Nuclear pore complex protein NUP107"/>
    <property type="match status" value="1"/>
</dbReference>
<dbReference type="Gene3D" id="3.80.10.10">
    <property type="entry name" value="Ribonuclease Inhibitor"/>
    <property type="match status" value="1"/>
</dbReference>
<dbReference type="InParanoid" id="D8SAI2"/>
<dbReference type="EMBL" id="GL377609">
    <property type="protein sequence ID" value="EFJ18762.1"/>
    <property type="molecule type" value="Genomic_DNA"/>
</dbReference>
<dbReference type="AlphaFoldDB" id="D8SAI2"/>
<dbReference type="SUPFAM" id="SSF52058">
    <property type="entry name" value="L domain-like"/>
    <property type="match status" value="1"/>
</dbReference>
<keyword evidence="4" id="KW-0677">Repeat</keyword>
<dbReference type="eggNOG" id="ENOG502QSSB">
    <property type="taxonomic scope" value="Eukaryota"/>
</dbReference>
<organism evidence="9">
    <name type="scientific">Selaginella moellendorffii</name>
    <name type="common">Spikemoss</name>
    <dbReference type="NCBI Taxonomy" id="88036"/>
    <lineage>
        <taxon>Eukaryota</taxon>
        <taxon>Viridiplantae</taxon>
        <taxon>Streptophyta</taxon>
        <taxon>Embryophyta</taxon>
        <taxon>Tracheophyta</taxon>
        <taxon>Lycopodiopsida</taxon>
        <taxon>Selaginellales</taxon>
        <taxon>Selaginellaceae</taxon>
        <taxon>Selaginella</taxon>
    </lineage>
</organism>
<evidence type="ECO:0000256" key="5">
    <source>
        <dbReference type="ARBA" id="ARBA00023136"/>
    </source>
</evidence>
<evidence type="ECO:0000256" key="1">
    <source>
        <dbReference type="ARBA" id="ARBA00004370"/>
    </source>
</evidence>
<dbReference type="STRING" id="88036.D8SAI2"/>
<dbReference type="InterPro" id="IPR032675">
    <property type="entry name" value="LRR_dom_sf"/>
</dbReference>
<feature type="chain" id="PRO_5003122556" description="Leucine-rich repeat-containing N-terminal plant-type domain-containing protein" evidence="6">
    <location>
        <begin position="17"/>
        <end position="172"/>
    </location>
</feature>
<dbReference type="PANTHER" id="PTHR48010">
    <property type="entry name" value="OS05G0588300 PROTEIN"/>
    <property type="match status" value="1"/>
</dbReference>
<keyword evidence="5" id="KW-0472">Membrane</keyword>
<feature type="non-terminal residue" evidence="8">
    <location>
        <position position="172"/>
    </location>
</feature>
<dbReference type="Gramene" id="EFJ18762">
    <property type="protein sequence ID" value="EFJ18762"/>
    <property type="gene ID" value="SELMODRAFT_16597"/>
</dbReference>
<evidence type="ECO:0000259" key="7">
    <source>
        <dbReference type="Pfam" id="PF08263"/>
    </source>
</evidence>
<keyword evidence="3 6" id="KW-0732">Signal</keyword>